<dbReference type="Pfam" id="PF13086">
    <property type="entry name" value="AAA_11"/>
    <property type="match status" value="2"/>
</dbReference>
<dbReference type="InterPro" id="IPR014001">
    <property type="entry name" value="Helicase_ATP-bd"/>
</dbReference>
<dbReference type="InterPro" id="IPR041025">
    <property type="entry name" value="HNH_repeat"/>
</dbReference>
<dbReference type="Pfam" id="PF18741">
    <property type="entry name" value="MTES_1575"/>
    <property type="match status" value="1"/>
</dbReference>
<accession>A0ABU2FUM3</accession>
<protein>
    <submittedName>
        <fullName evidence="4">DUF4011 domain-containing protein</fullName>
    </submittedName>
</protein>
<dbReference type="InterPro" id="IPR047187">
    <property type="entry name" value="SF1_C_Upf1"/>
</dbReference>
<dbReference type="InterPro" id="IPR001650">
    <property type="entry name" value="Helicase_C-like"/>
</dbReference>
<dbReference type="Pfam" id="PF04851">
    <property type="entry name" value="ResIII"/>
    <property type="match status" value="1"/>
</dbReference>
<dbReference type="Proteomes" id="UP001268864">
    <property type="component" value="Unassembled WGS sequence"/>
</dbReference>
<organism evidence="4 5">
    <name type="scientific">Haloarcula onubensis</name>
    <dbReference type="NCBI Taxonomy" id="2950539"/>
    <lineage>
        <taxon>Archaea</taxon>
        <taxon>Methanobacteriati</taxon>
        <taxon>Methanobacteriota</taxon>
        <taxon>Stenosarchaea group</taxon>
        <taxon>Halobacteria</taxon>
        <taxon>Halobacteriales</taxon>
        <taxon>Haloarculaceae</taxon>
        <taxon>Haloarcula</taxon>
    </lineage>
</organism>
<dbReference type="CDD" id="cd18808">
    <property type="entry name" value="SF1_C_Upf1"/>
    <property type="match status" value="1"/>
</dbReference>
<dbReference type="Pfam" id="PF13195">
    <property type="entry name" value="DUF4011"/>
    <property type="match status" value="1"/>
</dbReference>
<dbReference type="RefSeq" id="WP_310902132.1">
    <property type="nucleotide sequence ID" value="NZ_JAMQOS010000008.1"/>
</dbReference>
<dbReference type="Gene3D" id="3.40.50.300">
    <property type="entry name" value="P-loop containing nucleotide triphosphate hydrolases"/>
    <property type="match status" value="5"/>
</dbReference>
<dbReference type="Pfam" id="PF18780">
    <property type="entry name" value="HNH_repeat"/>
    <property type="match status" value="2"/>
</dbReference>
<dbReference type="SMART" id="SM00487">
    <property type="entry name" value="DEXDc"/>
    <property type="match status" value="1"/>
</dbReference>
<dbReference type="InterPro" id="IPR045055">
    <property type="entry name" value="DNA2/NAM7-like"/>
</dbReference>
<dbReference type="EMBL" id="JAMQOS010000008">
    <property type="protein sequence ID" value="MDS0284469.1"/>
    <property type="molecule type" value="Genomic_DNA"/>
</dbReference>
<dbReference type="InterPro" id="IPR027417">
    <property type="entry name" value="P-loop_NTPase"/>
</dbReference>
<comment type="caution">
    <text evidence="4">The sequence shown here is derived from an EMBL/GenBank/DDBJ whole genome shotgun (WGS) entry which is preliminary data.</text>
</comment>
<dbReference type="InterPro" id="IPR041679">
    <property type="entry name" value="DNA2/NAM7-like_C"/>
</dbReference>
<dbReference type="Pfam" id="PF00271">
    <property type="entry name" value="Helicase_C"/>
    <property type="match status" value="1"/>
</dbReference>
<name>A0ABU2FUM3_9EURY</name>
<evidence type="ECO:0000256" key="2">
    <source>
        <dbReference type="SAM" id="MobiDB-lite"/>
    </source>
</evidence>
<dbReference type="SUPFAM" id="SSF52980">
    <property type="entry name" value="Restriction endonuclease-like"/>
    <property type="match status" value="1"/>
</dbReference>
<dbReference type="SUPFAM" id="SSF52540">
    <property type="entry name" value="P-loop containing nucleoside triphosphate hydrolases"/>
    <property type="match status" value="2"/>
</dbReference>
<reference evidence="4 5" key="1">
    <citation type="submission" date="2022-06" db="EMBL/GenBank/DDBJ databases">
        <title>Halomicroarcula sp. a new haloarchaeum isolate from saline soil.</title>
        <authorList>
            <person name="Strakova D."/>
            <person name="Galisteo C."/>
            <person name="Sanchez-Porro C."/>
            <person name="Ventosa A."/>
        </authorList>
    </citation>
    <scope>NUCLEOTIDE SEQUENCE [LARGE SCALE GENOMIC DNA]</scope>
    <source>
        <strain evidence="4 5">S3CR25-11</strain>
    </source>
</reference>
<proteinExistence type="predicted"/>
<dbReference type="InterPro" id="IPR049468">
    <property type="entry name" value="Restrct_endonuc-II-like_dom"/>
</dbReference>
<keyword evidence="5" id="KW-1185">Reference proteome</keyword>
<dbReference type="Gene3D" id="3.40.960.10">
    <property type="entry name" value="VSR Endonuclease"/>
    <property type="match status" value="1"/>
</dbReference>
<evidence type="ECO:0000256" key="1">
    <source>
        <dbReference type="SAM" id="Coils"/>
    </source>
</evidence>
<dbReference type="InterPro" id="IPR006935">
    <property type="entry name" value="Helicase/UvrB_N"/>
</dbReference>
<dbReference type="InterPro" id="IPR041677">
    <property type="entry name" value="DNA2/NAM7_AAA_11"/>
</dbReference>
<sequence>MVRDIDDLADDLTRGIQSAGEGYYDAFLVKRPKTEWSPYIDETAKDISAGIQIGEFDLSKNNFGEEVGGYYRRGLEKTAGRYADLPSVLRNQVSDEKLGLLAYQLNELSYELTSSDFGVDDVREATEAIIEKLLTRHAGKELNTTLDITGGTVTDIAAQLFKNESVASNVDVILQGFEEGVSKGLFALMDEPQMMTPLWEHQREALQQWCDNGGRGYVDMATATGKTVLGLATIALRYGELHPDDQDILSADTVSGSHGREDVLIVAHSDLILEQWRREFDRHLNIPRERTAGAEDIALEWGTVHFRTPQTLVNENRVAYALVLLDEAHHYATGSEWGALLDEFDGSVLAMSGSVDDAGSDSERIKNRLSNSLGGEVKRYTITDAKADGVIPSFDWEVQYAPYDVVGDELSKASARAEQSFSAFQQKRHSGEIVLETDRRLKTYEDLRRFSHTTEGSELKQQNKEFRELVTRLFSRRTKQWNLSPVLDAVVDLVMEQCTTEKVVVLADSNAQVEELESRFDELVPDAVSIHVVSQSQSRGDLRDTIDAFDASENAGVLLGTGDLLGEGVDMQQASVAINMATGGVNPELVQRIGRVLRNPVDTPKHAMFYNVVGAPPTIDAAVPREDGKRIIEQAAGFCGLGGRFDKLPGFSTAAALDKDVFATLLQEGASQIRSLDADGEYEWDSETITREDLEALLEAIEANSDDTDVILGAWEEYAWEHSKAEDLQVDVTGPSADDLQTGSDTNAASRSELILEVQRLAAALDETPTKADMRNDGEYTVTEYEEEFGTWSAGIRAAGFEPHGATQRKYSRQEVIDGLRELGAELGHPPSVNDINEGASFSAGAVYNYFDSIDDARAAAGVARVAPDGLTGGGSTGETSGGSEAGYETLTAYFAGTGAPEPAQEQAEDAVLHGFTRIEELIEVYDAGNLKTPSDRTPARTLESKVEMLIEQMQTTIGEIVGAHLDDGTVEQPSTNPILAHAETVAPVVAESFAVSDGEVKLTMGQAHEPGADSTENVERDGVVANQLAEYYEILRTFDSLLGRIIESDQTTYEPDRDTPMSQWYETINDIVFGDGLGEGPNYGSQQRNRNPMTMSAYRDAFGNGDTVTEYTCIPSAELTGDDKQGLVKQRIINSNEEIYIPVSPKTNTPLPIGIESEKQLEEAKLLLEEFPVKPAAAPPKRQKPPSDGGDSGEGDEPSGGEKTEPPEDDDSPDEPETPPRQAGGLEEAIFWNQAVDAITEYSDEDIELQDSADADSDALDKKIDEWKSQLLDLTRRNTLIAFKPTKTKSLPFDGADPITVAGELEANEDLYIRKRPEDEDNEGQAVSLEAITDINRNELIPTRLADEAEKSLHNIGRNNKQYLRERGVDTLYLSLGMLRWYEAEHSDAADRSPLFLAPVELVEDTQNDADRHNYRLEAKAEELRLNPALRKKLAAERDIRLPADTALSLDEIDAAFESVYQAVRGFDRWTIQSDVVLGIFDFTKFSLYSDLERNRPAIKSNPIVRALNGDMGPIREAEGDIETPSADELDDAVDPVDTYQVLDADSSQQEAIEAAKRGKSFVLQGPPGTGKSQTIANIIAEKLADGERVLFVSEKQAALDVVKNRLEDVGIGRFCLEVHGERANHNDVLGALETELKAGQVKSADNRVQRLRKLRERRDTINAYGDELFYSPDGWDLSAYQAFGIVSEHMDAPRVSVGLDQPVRIGQDALSTGIDELETLARFESEIDTYDTSPWRHTTLSSWGVDTADSMRRSLDQQMATLDEIQQLAAELESTLDIRPESLSDFRRIRALLGHLSARPSISWREAFFDESFAQEGSRLDELAALEQERDELMQALSESYERSFFSSNGAQLNNELAAYGMLKILKPSYRSLKRKVTAHVREGYEPGHDQLLEDTRMLSQVQRIEELRDDYQGVIERLGPLYEGSDTDWETLAGVREWVAELDEFDQRHTAPITNRLLASGLQDISPLRTRTEELLDQYERAASFLDDSMAVEQMSVNGKPLQEAPLSEFAEKLEELERAVPQLQRRVQFEAQLDDVRTTVCGEYVNRFLESAYDAEFLVAAFKKRFYTKWLNAVYEHTDLGSFNSDEMERYLEDFRQLDREQQELAKIEIQHRVTQQRPSLSLEHASSSEQVMVRREAEKQRRHKPLRELFEEAGSFITRLTPCFMMSPLSVAQYLKTGSIDFDAVVFDEASQILPQDAVSSLIRADQAIIAGDTKQLPPTSFFQSDVETTEDVREDLDSILEETASVLPEKHLRWHYRSKTDELIEFSNYHYYNNSLRTFPENDPDVETGVSFEYVEDGVYDRGGSRQNEIEAQRVIDLIEEHAANHSDKSLGVVAFSNAQEQAIRDELEVRRKESSVLDAFVSQDNVLDEFFIKNLEMVQGDERDRMIFSVGYGPAEDGTISTNFGPINKSGGERRLNVAVTRAKEKVTVVCSMQPGDIDLSGSQSTGAQHFKNYLQYAKKGKRALERNDRVTQTLDFDSRFEEAVYTALEAEGHDVVSQVQSSSYSIDLAIKHPDQPGKFVLGIECDGAAYHSSKTARDRDRTRQTVLESLGWTIHRIWSPDWASNRNREIENITDRVDTLITDGVEPRSEEDVRTYEPEAVASSTKFAHPGVRKFDGFELKNSVRYSMSKTRPNKAELNSIQDTIKNNGPIKHDTAMQTCLDVWAQSRAGKKVQRIFNSRLEELKQQKKVYQRGEFLWPKKAELDFSVRVNTDTDSRSVDEIPKEEIAKAMTIILDEGGLMTKDDLILETTRLIGYQRRGPRIQERLSDGVRILEQIGAVRENAEGKYELKSGVNVDEELLRRIYT</sequence>
<dbReference type="PANTHER" id="PTHR10887:SF530">
    <property type="entry name" value="SUPERFAMILY I DNA HELICASES"/>
    <property type="match status" value="1"/>
</dbReference>
<dbReference type="PANTHER" id="PTHR10887">
    <property type="entry name" value="DNA2/NAM7 HELICASE FAMILY"/>
    <property type="match status" value="1"/>
</dbReference>
<keyword evidence="1" id="KW-0175">Coiled coil</keyword>
<gene>
    <name evidence="4" type="ORF">NDI86_20440</name>
</gene>
<feature type="coiled-coil region" evidence="1">
    <location>
        <begin position="2010"/>
        <end position="2037"/>
    </location>
</feature>
<dbReference type="InterPro" id="IPR011335">
    <property type="entry name" value="Restrct_endonuc-II-like"/>
</dbReference>
<dbReference type="Pfam" id="PF13087">
    <property type="entry name" value="AAA_12"/>
    <property type="match status" value="1"/>
</dbReference>
<feature type="domain" description="Helicase C-terminal" evidence="3">
    <location>
        <begin position="486"/>
        <end position="656"/>
    </location>
</feature>
<dbReference type="PROSITE" id="PS51194">
    <property type="entry name" value="HELICASE_CTER"/>
    <property type="match status" value="1"/>
</dbReference>
<evidence type="ECO:0000313" key="5">
    <source>
        <dbReference type="Proteomes" id="UP001268864"/>
    </source>
</evidence>
<feature type="region of interest" description="Disordered" evidence="2">
    <location>
        <begin position="1174"/>
        <end position="1227"/>
    </location>
</feature>
<feature type="compositionally biased region" description="Acidic residues" evidence="2">
    <location>
        <begin position="1208"/>
        <end position="1218"/>
    </location>
</feature>
<dbReference type="InterPro" id="IPR025103">
    <property type="entry name" value="DUF4011"/>
</dbReference>
<evidence type="ECO:0000313" key="4">
    <source>
        <dbReference type="EMBL" id="MDS0284469.1"/>
    </source>
</evidence>
<evidence type="ECO:0000259" key="3">
    <source>
        <dbReference type="PROSITE" id="PS51194"/>
    </source>
</evidence>